<dbReference type="PANTHER" id="PTHR47894:SF1">
    <property type="entry name" value="HTH-TYPE TRANSCRIPTIONAL REGULATOR VQSM"/>
    <property type="match status" value="1"/>
</dbReference>
<evidence type="ECO:0000259" key="4">
    <source>
        <dbReference type="PROSITE" id="PS01124"/>
    </source>
</evidence>
<feature type="domain" description="HTH araC/xylS-type" evidence="4">
    <location>
        <begin position="230"/>
        <end position="331"/>
    </location>
</feature>
<dbReference type="InterPro" id="IPR032687">
    <property type="entry name" value="AraC-type_N"/>
</dbReference>
<name>A0ABX1NNM6_9RHOO</name>
<dbReference type="PROSITE" id="PS01124">
    <property type="entry name" value="HTH_ARAC_FAMILY_2"/>
    <property type="match status" value="1"/>
</dbReference>
<protein>
    <submittedName>
        <fullName evidence="5">Helix-turn-helix domain-containing protein</fullName>
    </submittedName>
</protein>
<dbReference type="PANTHER" id="PTHR47894">
    <property type="entry name" value="HTH-TYPE TRANSCRIPTIONAL REGULATOR GADX"/>
    <property type="match status" value="1"/>
</dbReference>
<dbReference type="Proteomes" id="UP000634522">
    <property type="component" value="Unassembled WGS sequence"/>
</dbReference>
<evidence type="ECO:0000256" key="1">
    <source>
        <dbReference type="ARBA" id="ARBA00023015"/>
    </source>
</evidence>
<dbReference type="EMBL" id="WTVS01000116">
    <property type="protein sequence ID" value="NMG00967.1"/>
    <property type="molecule type" value="Genomic_DNA"/>
</dbReference>
<evidence type="ECO:0000256" key="2">
    <source>
        <dbReference type="ARBA" id="ARBA00023125"/>
    </source>
</evidence>
<dbReference type="Gene3D" id="1.10.10.60">
    <property type="entry name" value="Homeodomain-like"/>
    <property type="match status" value="1"/>
</dbReference>
<evidence type="ECO:0000313" key="5">
    <source>
        <dbReference type="EMBL" id="NMG00967.1"/>
    </source>
</evidence>
<keyword evidence="6" id="KW-1185">Reference proteome</keyword>
<sequence>MNDLKPTGKLDFYLARMASRGIGAERVLAGTGLRAGQLQEHGLQPHPPQYRRVILNMLELTRNPWLGIALGEEFRVSDLGILGYAALSASTLKDSRELYDRYRGLNEHIFSTTNYIKHGRWFSEIHDVYRLGDVMRFAVEEFVSQTIQLASSLTNRPFPILELHLTFPQPADVTPYIRRFNCPIYFNQSRNLVVFDINRLQDPISLANPEVFKLCASQCEMLAARQRRDVRLSELIRDHLVNHPGDFPTLEEMAGHLNIGARTLRRRLVDEDQSYQKILDDTRKDLAMQYLQHTALTPKEIGYMLGYSSVSNFRRAFKAWTNQTLSDARLAHAA</sequence>
<dbReference type="InterPro" id="IPR009057">
    <property type="entry name" value="Homeodomain-like_sf"/>
</dbReference>
<reference evidence="5 6" key="1">
    <citation type="submission" date="2019-12" db="EMBL/GenBank/DDBJ databases">
        <title>Comparative genomics gives insights into the taxonomy of the Azoarcus-Aromatoleum group and reveals separate origins of nif in the plant-associated Azoarcus and non-plant-associated Aromatoleum sub-groups.</title>
        <authorList>
            <person name="Lafos M."/>
            <person name="Maluk M."/>
            <person name="Batista M."/>
            <person name="Junghare M."/>
            <person name="Carmona M."/>
            <person name="Faoro H."/>
            <person name="Cruz L.M."/>
            <person name="Battistoni F."/>
            <person name="De Souza E."/>
            <person name="Pedrosa F."/>
            <person name="Chen W.-M."/>
            <person name="Poole P.S."/>
            <person name="Dixon R.A."/>
            <person name="James E.K."/>
        </authorList>
    </citation>
    <scope>NUCLEOTIDE SEQUENCE [LARGE SCALE GENOMIC DNA]</scope>
    <source>
        <strain evidence="5 6">T</strain>
    </source>
</reference>
<dbReference type="Pfam" id="PF12833">
    <property type="entry name" value="HTH_18"/>
    <property type="match status" value="1"/>
</dbReference>
<organism evidence="5 6">
    <name type="scientific">Aromatoleum toluolicum</name>
    <dbReference type="NCBI Taxonomy" id="90060"/>
    <lineage>
        <taxon>Bacteria</taxon>
        <taxon>Pseudomonadati</taxon>
        <taxon>Pseudomonadota</taxon>
        <taxon>Betaproteobacteria</taxon>
        <taxon>Rhodocyclales</taxon>
        <taxon>Rhodocyclaceae</taxon>
        <taxon>Aromatoleum</taxon>
    </lineage>
</organism>
<dbReference type="Pfam" id="PF12625">
    <property type="entry name" value="Arabinose_bd"/>
    <property type="match status" value="1"/>
</dbReference>
<keyword evidence="2" id="KW-0238">DNA-binding</keyword>
<comment type="caution">
    <text evidence="5">The sequence shown here is derived from an EMBL/GenBank/DDBJ whole genome shotgun (WGS) entry which is preliminary data.</text>
</comment>
<dbReference type="InterPro" id="IPR018060">
    <property type="entry name" value="HTH_AraC"/>
</dbReference>
<accession>A0ABX1NNM6</accession>
<dbReference type="SMART" id="SM00342">
    <property type="entry name" value="HTH_ARAC"/>
    <property type="match status" value="1"/>
</dbReference>
<evidence type="ECO:0000256" key="3">
    <source>
        <dbReference type="ARBA" id="ARBA00023163"/>
    </source>
</evidence>
<dbReference type="SUPFAM" id="SSF46689">
    <property type="entry name" value="Homeodomain-like"/>
    <property type="match status" value="1"/>
</dbReference>
<gene>
    <name evidence="5" type="ORF">GPA27_26690</name>
</gene>
<proteinExistence type="predicted"/>
<evidence type="ECO:0000313" key="6">
    <source>
        <dbReference type="Proteomes" id="UP000634522"/>
    </source>
</evidence>
<dbReference type="RefSeq" id="WP_169143471.1">
    <property type="nucleotide sequence ID" value="NZ_WTVS01000116.1"/>
</dbReference>
<keyword evidence="1" id="KW-0805">Transcription regulation</keyword>
<keyword evidence="3" id="KW-0804">Transcription</keyword>